<feature type="transmembrane region" description="Helical" evidence="5">
    <location>
        <begin position="388"/>
        <end position="420"/>
    </location>
</feature>
<dbReference type="InterPro" id="IPR018045">
    <property type="entry name" value="S04_transporter_CS"/>
</dbReference>
<dbReference type="Pfam" id="PF00916">
    <property type="entry name" value="Sulfate_transp"/>
    <property type="match status" value="1"/>
</dbReference>
<feature type="transmembrane region" description="Helical" evidence="5">
    <location>
        <begin position="56"/>
        <end position="72"/>
    </location>
</feature>
<dbReference type="SUPFAM" id="SSF52091">
    <property type="entry name" value="SpoIIaa-like"/>
    <property type="match status" value="1"/>
</dbReference>
<evidence type="ECO:0000256" key="4">
    <source>
        <dbReference type="ARBA" id="ARBA00023136"/>
    </source>
</evidence>
<dbReference type="PANTHER" id="PTHR11814">
    <property type="entry name" value="SULFATE TRANSPORTER"/>
    <property type="match status" value="1"/>
</dbReference>
<comment type="caution">
    <text evidence="7">The sequence shown here is derived from an EMBL/GenBank/DDBJ whole genome shotgun (WGS) entry which is preliminary data.</text>
</comment>
<dbReference type="GO" id="GO:0016020">
    <property type="term" value="C:membrane"/>
    <property type="evidence" value="ECO:0007669"/>
    <property type="project" value="UniProtKB-SubCell"/>
</dbReference>
<sequence length="590" mass="63061">MTHLLRWLRQLTPITDWLPGYDNDDFRTDVLAGLTVGVMLIPQGMAYAVLGGLPPIYGLYAALVPLLVYPLLGTSRQLITGPVAIDMLILAAGVGLLADPGSNRYVALAVMAAAIAGALQLGMGALRLGFVADLLSRPVIAGFTTAAAFIIAASQLGPLLGIDLERSAYVHELVADAAIHAHMVHVPSAVVGGLSIVCLLAIARWRPKWPSALIVAAVATLLGWILGGRAAGVEVIGSVPTGLPSAGWPDISQGDLWQLLPTAATLAVVQFMSVISLGRVFAKEHRYAIDANRELFAVGSANLIGSVFQSVPVSGSFSRSAVNDRAGAKTPVPNAIAAILIGATLLVLTPLVYHMPMPAIAAIIVVSGAGLIDIGEIKYLVQTKRREAFIAVLTMVITLTVGIQEGILVGVAASIVAALYRLSRPKMAELGHVPGTRSYHDLRRMDGASPIDSVLILRVNAAFTFANAEYFKNFILDKSRTQLHRIEAVVIDGASINDLDTTAAEALDSILDVLDEEGIDLYFTGLIGPVRDLMRRAGLWERLGEDHFYKHPHEAVLYILRDLDHDDGGDRLNTYLSEMEPPEPEREFEE</sequence>
<name>A0A2A8CWA0_9BACT</name>
<keyword evidence="3 5" id="KW-1133">Transmembrane helix</keyword>
<organism evidence="7 8">
    <name type="scientific">Longibacter salinarum</name>
    <dbReference type="NCBI Taxonomy" id="1850348"/>
    <lineage>
        <taxon>Bacteria</taxon>
        <taxon>Pseudomonadati</taxon>
        <taxon>Rhodothermota</taxon>
        <taxon>Rhodothermia</taxon>
        <taxon>Rhodothermales</taxon>
        <taxon>Salisaetaceae</taxon>
        <taxon>Longibacter</taxon>
    </lineage>
</organism>
<dbReference type="Proteomes" id="UP000220102">
    <property type="component" value="Unassembled WGS sequence"/>
</dbReference>
<evidence type="ECO:0000256" key="2">
    <source>
        <dbReference type="ARBA" id="ARBA00022692"/>
    </source>
</evidence>
<feature type="transmembrane region" description="Helical" evidence="5">
    <location>
        <begin position="79"/>
        <end position="98"/>
    </location>
</feature>
<dbReference type="CDD" id="cd07042">
    <property type="entry name" value="STAS_SulP_like_sulfate_transporter"/>
    <property type="match status" value="1"/>
</dbReference>
<dbReference type="InterPro" id="IPR002645">
    <property type="entry name" value="STAS_dom"/>
</dbReference>
<feature type="transmembrane region" description="Helical" evidence="5">
    <location>
        <begin position="30"/>
        <end position="50"/>
    </location>
</feature>
<dbReference type="OrthoDB" id="9771198at2"/>
<feature type="domain" description="STAS" evidence="6">
    <location>
        <begin position="452"/>
        <end position="559"/>
    </location>
</feature>
<dbReference type="EMBL" id="PDEQ01000005">
    <property type="protein sequence ID" value="PEN13019.1"/>
    <property type="molecule type" value="Genomic_DNA"/>
</dbReference>
<evidence type="ECO:0000313" key="7">
    <source>
        <dbReference type="EMBL" id="PEN13019.1"/>
    </source>
</evidence>
<dbReference type="PROSITE" id="PS01130">
    <property type="entry name" value="SLC26A"/>
    <property type="match status" value="1"/>
</dbReference>
<dbReference type="InterPro" id="IPR036513">
    <property type="entry name" value="STAS_dom_sf"/>
</dbReference>
<dbReference type="RefSeq" id="WP_098075614.1">
    <property type="nucleotide sequence ID" value="NZ_PDEQ01000005.1"/>
</dbReference>
<feature type="transmembrane region" description="Helical" evidence="5">
    <location>
        <begin position="335"/>
        <end position="353"/>
    </location>
</feature>
<feature type="transmembrane region" description="Helical" evidence="5">
    <location>
        <begin position="177"/>
        <end position="202"/>
    </location>
</feature>
<keyword evidence="2 5" id="KW-0812">Transmembrane</keyword>
<evidence type="ECO:0000256" key="3">
    <source>
        <dbReference type="ARBA" id="ARBA00022989"/>
    </source>
</evidence>
<dbReference type="PROSITE" id="PS50801">
    <property type="entry name" value="STAS"/>
    <property type="match status" value="1"/>
</dbReference>
<dbReference type="Gene3D" id="3.30.750.24">
    <property type="entry name" value="STAS domain"/>
    <property type="match status" value="1"/>
</dbReference>
<keyword evidence="8" id="KW-1185">Reference proteome</keyword>
<feature type="transmembrane region" description="Helical" evidence="5">
    <location>
        <begin position="138"/>
        <end position="157"/>
    </location>
</feature>
<feature type="transmembrane region" description="Helical" evidence="5">
    <location>
        <begin position="104"/>
        <end position="126"/>
    </location>
</feature>
<evidence type="ECO:0000313" key="8">
    <source>
        <dbReference type="Proteomes" id="UP000220102"/>
    </source>
</evidence>
<dbReference type="InterPro" id="IPR011547">
    <property type="entry name" value="SLC26A/SulP_dom"/>
</dbReference>
<gene>
    <name evidence="7" type="ORF">CRI94_10210</name>
</gene>
<evidence type="ECO:0000256" key="1">
    <source>
        <dbReference type="ARBA" id="ARBA00004141"/>
    </source>
</evidence>
<proteinExistence type="predicted"/>
<feature type="transmembrane region" description="Helical" evidence="5">
    <location>
        <begin position="256"/>
        <end position="277"/>
    </location>
</feature>
<accession>A0A2A8CWA0</accession>
<dbReference type="InterPro" id="IPR001902">
    <property type="entry name" value="SLC26A/SulP_fam"/>
</dbReference>
<dbReference type="AlphaFoldDB" id="A0A2A8CWA0"/>
<dbReference type="GO" id="GO:0008271">
    <property type="term" value="F:secondary active sulfate transmembrane transporter activity"/>
    <property type="evidence" value="ECO:0007669"/>
    <property type="project" value="InterPro"/>
</dbReference>
<protein>
    <submittedName>
        <fullName evidence="7">Sodium-independent anion transporter</fullName>
    </submittedName>
</protein>
<feature type="transmembrane region" description="Helical" evidence="5">
    <location>
        <begin position="359"/>
        <end position="381"/>
    </location>
</feature>
<evidence type="ECO:0000256" key="5">
    <source>
        <dbReference type="SAM" id="Phobius"/>
    </source>
</evidence>
<dbReference type="NCBIfam" id="TIGR00815">
    <property type="entry name" value="sulP"/>
    <property type="match status" value="1"/>
</dbReference>
<dbReference type="Pfam" id="PF01740">
    <property type="entry name" value="STAS"/>
    <property type="match status" value="1"/>
</dbReference>
<evidence type="ECO:0000259" key="6">
    <source>
        <dbReference type="PROSITE" id="PS50801"/>
    </source>
</evidence>
<comment type="subcellular location">
    <subcellularLocation>
        <location evidence="1">Membrane</location>
        <topology evidence="1">Multi-pass membrane protein</topology>
    </subcellularLocation>
</comment>
<keyword evidence="4 5" id="KW-0472">Membrane</keyword>
<reference evidence="7 8" key="1">
    <citation type="submission" date="2017-10" db="EMBL/GenBank/DDBJ databases">
        <title>Draft genome of Longibacter Salinarum.</title>
        <authorList>
            <person name="Goh K.M."/>
            <person name="Shamsir M.S."/>
            <person name="Lim S.W."/>
        </authorList>
    </citation>
    <scope>NUCLEOTIDE SEQUENCE [LARGE SCALE GENOMIC DNA]</scope>
    <source>
        <strain evidence="7 8">KCTC 52045</strain>
    </source>
</reference>
<feature type="transmembrane region" description="Helical" evidence="5">
    <location>
        <begin position="214"/>
        <end position="236"/>
    </location>
</feature>